<dbReference type="PRINTS" id="PR01099">
    <property type="entry name" value="HYETHTZKNASE"/>
</dbReference>
<evidence type="ECO:0000256" key="11">
    <source>
        <dbReference type="HAMAP-Rule" id="MF_00228"/>
    </source>
</evidence>
<evidence type="ECO:0000313" key="13">
    <source>
        <dbReference type="Proteomes" id="UP001501410"/>
    </source>
</evidence>
<dbReference type="EC" id="2.7.1.50" evidence="11"/>
<sequence length="266" mass="27386">MESKLWELIQRVKTQSPLVLNLTNYVVMNNTANALLAAGASPIMAHARPELRDMVAISSAVVINIGTLDEYWSDCMYTAAREANAAGKPWVLDPVGAGASNFRNEVCAALLGYRPSLIRGNASEIMALSGISNAGTKGVDSTAASNEAQGAAYSLAATYGSAVCISGATDIITNGSDTLYLRNGDPMMTKVTGLGCTASALCGAFLGVSDEPLTATAAAMSMLAIAGELAAAASNGPGSLQAQLLDALYTLDEATFLQRLNISSHA</sequence>
<evidence type="ECO:0000256" key="2">
    <source>
        <dbReference type="ARBA" id="ARBA00001946"/>
    </source>
</evidence>
<keyword evidence="10 11" id="KW-0784">Thiamine biosynthesis</keyword>
<dbReference type="CDD" id="cd01170">
    <property type="entry name" value="THZ_kinase"/>
    <property type="match status" value="1"/>
</dbReference>
<dbReference type="SUPFAM" id="SSF53613">
    <property type="entry name" value="Ribokinase-like"/>
    <property type="match status" value="1"/>
</dbReference>
<evidence type="ECO:0000256" key="5">
    <source>
        <dbReference type="ARBA" id="ARBA00022723"/>
    </source>
</evidence>
<keyword evidence="8 11" id="KW-0067">ATP-binding</keyword>
<evidence type="ECO:0000256" key="6">
    <source>
        <dbReference type="ARBA" id="ARBA00022741"/>
    </source>
</evidence>
<dbReference type="HAMAP" id="MF_00228">
    <property type="entry name" value="Thz_kinase"/>
    <property type="match status" value="1"/>
</dbReference>
<dbReference type="GO" id="GO:0016301">
    <property type="term" value="F:kinase activity"/>
    <property type="evidence" value="ECO:0007669"/>
    <property type="project" value="UniProtKB-KW"/>
</dbReference>
<comment type="function">
    <text evidence="11">Catalyzes the phosphorylation of the hydroxyl group of 4-methyl-5-beta-hydroxyethylthiazole (THZ).</text>
</comment>
<evidence type="ECO:0000256" key="7">
    <source>
        <dbReference type="ARBA" id="ARBA00022777"/>
    </source>
</evidence>
<evidence type="ECO:0000256" key="8">
    <source>
        <dbReference type="ARBA" id="ARBA00022840"/>
    </source>
</evidence>
<dbReference type="EMBL" id="BAABEZ010000022">
    <property type="protein sequence ID" value="GAA4455404.1"/>
    <property type="molecule type" value="Genomic_DNA"/>
</dbReference>
<evidence type="ECO:0000256" key="3">
    <source>
        <dbReference type="ARBA" id="ARBA00004868"/>
    </source>
</evidence>
<dbReference type="PIRSF" id="PIRSF000513">
    <property type="entry name" value="Thz_kinase"/>
    <property type="match status" value="1"/>
</dbReference>
<keyword evidence="7 11" id="KW-0418">Kinase</keyword>
<feature type="binding site" evidence="11">
    <location>
        <position position="193"/>
    </location>
    <ligand>
        <name>substrate</name>
    </ligand>
</feature>
<feature type="binding site" evidence="11">
    <location>
        <position position="166"/>
    </location>
    <ligand>
        <name>ATP</name>
        <dbReference type="ChEBI" id="CHEBI:30616"/>
    </ligand>
</feature>
<evidence type="ECO:0000256" key="1">
    <source>
        <dbReference type="ARBA" id="ARBA00001771"/>
    </source>
</evidence>
<evidence type="ECO:0000256" key="4">
    <source>
        <dbReference type="ARBA" id="ARBA00022679"/>
    </source>
</evidence>
<feature type="binding site" evidence="11">
    <location>
        <position position="44"/>
    </location>
    <ligand>
        <name>substrate</name>
    </ligand>
</feature>
<keyword evidence="6 11" id="KW-0547">Nucleotide-binding</keyword>
<dbReference type="NCBIfam" id="NF006830">
    <property type="entry name" value="PRK09355.1"/>
    <property type="match status" value="1"/>
</dbReference>
<comment type="caution">
    <text evidence="12">The sequence shown here is derived from an EMBL/GenBank/DDBJ whole genome shotgun (WGS) entry which is preliminary data.</text>
</comment>
<dbReference type="InterPro" id="IPR000417">
    <property type="entry name" value="Hyethyz_kinase"/>
</dbReference>
<organism evidence="12 13">
    <name type="scientific">Rurimicrobium arvi</name>
    <dbReference type="NCBI Taxonomy" id="2049916"/>
    <lineage>
        <taxon>Bacteria</taxon>
        <taxon>Pseudomonadati</taxon>
        <taxon>Bacteroidota</taxon>
        <taxon>Chitinophagia</taxon>
        <taxon>Chitinophagales</taxon>
        <taxon>Chitinophagaceae</taxon>
        <taxon>Rurimicrobium</taxon>
    </lineage>
</organism>
<feature type="binding site" evidence="11">
    <location>
        <position position="119"/>
    </location>
    <ligand>
        <name>ATP</name>
        <dbReference type="ChEBI" id="CHEBI:30616"/>
    </ligand>
</feature>
<evidence type="ECO:0000256" key="9">
    <source>
        <dbReference type="ARBA" id="ARBA00022842"/>
    </source>
</evidence>
<dbReference type="Pfam" id="PF02110">
    <property type="entry name" value="HK"/>
    <property type="match status" value="1"/>
</dbReference>
<keyword evidence="4 11" id="KW-0808">Transferase</keyword>
<keyword evidence="5 11" id="KW-0479">Metal-binding</keyword>
<reference evidence="13" key="1">
    <citation type="journal article" date="2019" name="Int. J. Syst. Evol. Microbiol.">
        <title>The Global Catalogue of Microorganisms (GCM) 10K type strain sequencing project: providing services to taxonomists for standard genome sequencing and annotation.</title>
        <authorList>
            <consortium name="The Broad Institute Genomics Platform"/>
            <consortium name="The Broad Institute Genome Sequencing Center for Infectious Disease"/>
            <person name="Wu L."/>
            <person name="Ma J."/>
        </authorList>
    </citation>
    <scope>NUCLEOTIDE SEQUENCE [LARGE SCALE GENOMIC DNA]</scope>
    <source>
        <strain evidence="13">JCM 31921</strain>
    </source>
</reference>
<comment type="similarity">
    <text evidence="11">Belongs to the Thz kinase family.</text>
</comment>
<accession>A0ABP8MSX3</accession>
<comment type="catalytic activity">
    <reaction evidence="1 11">
        <text>5-(2-hydroxyethyl)-4-methylthiazole + ATP = 4-methyl-5-(2-phosphooxyethyl)-thiazole + ADP + H(+)</text>
        <dbReference type="Rhea" id="RHEA:24212"/>
        <dbReference type="ChEBI" id="CHEBI:15378"/>
        <dbReference type="ChEBI" id="CHEBI:17957"/>
        <dbReference type="ChEBI" id="CHEBI:30616"/>
        <dbReference type="ChEBI" id="CHEBI:58296"/>
        <dbReference type="ChEBI" id="CHEBI:456216"/>
        <dbReference type="EC" id="2.7.1.50"/>
    </reaction>
</comment>
<gene>
    <name evidence="11 12" type="primary">thiM</name>
    <name evidence="12" type="ORF">GCM10023092_19010</name>
</gene>
<comment type="pathway">
    <text evidence="3 11">Cofactor biosynthesis; thiamine diphosphate biosynthesis; 4-methyl-5-(2-phosphoethyl)-thiazole from 5-(2-hydroxyethyl)-4-methylthiazole: step 1/1.</text>
</comment>
<dbReference type="Gene3D" id="3.40.1190.20">
    <property type="match status" value="1"/>
</dbReference>
<dbReference type="InterPro" id="IPR029056">
    <property type="entry name" value="Ribokinase-like"/>
</dbReference>
<evidence type="ECO:0000256" key="10">
    <source>
        <dbReference type="ARBA" id="ARBA00022977"/>
    </source>
</evidence>
<dbReference type="NCBIfam" id="TIGR00694">
    <property type="entry name" value="thiM"/>
    <property type="match status" value="1"/>
</dbReference>
<comment type="cofactor">
    <cofactor evidence="2 11">
        <name>Mg(2+)</name>
        <dbReference type="ChEBI" id="CHEBI:18420"/>
    </cofactor>
</comment>
<keyword evidence="9 11" id="KW-0460">Magnesium</keyword>
<name>A0ABP8MSX3_9BACT</name>
<keyword evidence="13" id="KW-1185">Reference proteome</keyword>
<dbReference type="Proteomes" id="UP001501410">
    <property type="component" value="Unassembled WGS sequence"/>
</dbReference>
<proteinExistence type="inferred from homology"/>
<protein>
    <recommendedName>
        <fullName evidence="11">Hydroxyethylthiazole kinase</fullName>
        <ecNumber evidence="11">2.7.1.50</ecNumber>
    </recommendedName>
    <alternativeName>
        <fullName evidence="11">4-methyl-5-beta-hydroxyethylthiazole kinase</fullName>
        <shortName evidence="11">TH kinase</shortName>
        <shortName evidence="11">Thz kinase</shortName>
    </alternativeName>
</protein>
<dbReference type="RefSeq" id="WP_344825969.1">
    <property type="nucleotide sequence ID" value="NZ_BAABEZ010000022.1"/>
</dbReference>
<evidence type="ECO:0000313" key="12">
    <source>
        <dbReference type="EMBL" id="GAA4455404.1"/>
    </source>
</evidence>